<reference evidence="13" key="2">
    <citation type="journal article" date="2023" name="Nat. Commun.">
        <title>Cultivation of marine bacteria of the SAR202 clade.</title>
        <authorList>
            <person name="Lim Y."/>
            <person name="Seo J.H."/>
            <person name="Giovannoni S.J."/>
            <person name="Kang I."/>
            <person name="Cho J.C."/>
        </authorList>
    </citation>
    <scope>NUCLEOTIDE SEQUENCE</scope>
    <source>
        <strain evidence="13">JH1073</strain>
    </source>
</reference>
<dbReference type="PANTHER" id="PTHR32182">
    <property type="entry name" value="DNA REPLICATION AND REPAIR PROTEIN RECF"/>
    <property type="match status" value="1"/>
</dbReference>
<dbReference type="InterPro" id="IPR001238">
    <property type="entry name" value="DNA-binding_RecF"/>
</dbReference>
<evidence type="ECO:0000256" key="3">
    <source>
        <dbReference type="ARBA" id="ARBA00020170"/>
    </source>
</evidence>
<proteinExistence type="inferred from homology"/>
<dbReference type="GO" id="GO:0009432">
    <property type="term" value="P:SOS response"/>
    <property type="evidence" value="ECO:0007669"/>
    <property type="project" value="UniProtKB-UniRule"/>
</dbReference>
<dbReference type="InterPro" id="IPR027417">
    <property type="entry name" value="P-loop_NTPase"/>
</dbReference>
<dbReference type="PROSITE" id="PS00617">
    <property type="entry name" value="RECF_1"/>
    <property type="match status" value="1"/>
</dbReference>
<dbReference type="InterPro" id="IPR003395">
    <property type="entry name" value="RecF/RecN/SMC_N"/>
</dbReference>
<dbReference type="NCBIfam" id="TIGR00611">
    <property type="entry name" value="recf"/>
    <property type="match status" value="1"/>
</dbReference>
<dbReference type="PANTHER" id="PTHR32182:SF0">
    <property type="entry name" value="DNA REPLICATION AND REPAIR PROTEIN RECF"/>
    <property type="match status" value="1"/>
</dbReference>
<feature type="domain" description="RecF/RecN/SMC N-terminal" evidence="11">
    <location>
        <begin position="2"/>
        <end position="369"/>
    </location>
</feature>
<dbReference type="Gene3D" id="1.20.1050.90">
    <property type="entry name" value="RecF/RecN/SMC, N-terminal domain"/>
    <property type="match status" value="1"/>
</dbReference>
<evidence type="ECO:0000313" key="13">
    <source>
        <dbReference type="EMBL" id="WFG38301.1"/>
    </source>
</evidence>
<evidence type="ECO:0000259" key="11">
    <source>
        <dbReference type="Pfam" id="PF02463"/>
    </source>
</evidence>
<keyword evidence="6 9" id="KW-0547">Nucleotide-binding</keyword>
<protein>
    <recommendedName>
        <fullName evidence="3 9">DNA replication and repair protein RecF</fullName>
    </recommendedName>
</protein>
<evidence type="ECO:0000313" key="12">
    <source>
        <dbReference type="EMBL" id="MDG0866881.1"/>
    </source>
</evidence>
<keyword evidence="5 9" id="KW-0235">DNA replication</keyword>
<dbReference type="GO" id="GO:0006260">
    <property type="term" value="P:DNA replication"/>
    <property type="evidence" value="ECO:0007669"/>
    <property type="project" value="UniProtKB-UniRule"/>
</dbReference>
<sequence>MFLSRLSLTGFRNHSNTELELRPGLTLFQGQNGHGKSNLLEAAYMLAIAKSARSSHERELVSWSLAETGGHMQVLGVGREGDTTVQAQIDVDITAPASPKSNPGFRKGLRVNGIKRSAIDFVGNLNIVFFEADDLEIIHGSPGRRRRYLDILISQSDTYYLKSLQRYSQVVTQRNQLLRRVREGVSEENELEFWDERLAYEGARVTDSRRRAVDGLNDHAVPAHRELTDGDKLELEYRPRITAAADDRPKVGEMNAEMIEAEMKKTLTAIRRREIAQGVTVIGPHRDDLEIRLNDNPAGNFASRGQSRTIALSLKLAEAVFVKQSTGRTPVLALDDILSELDPKRRRLVLEASTKHEQVLLTSTEPGIVPDDYLETADIYTVMNGRVTQDAIASASPSANSDD</sequence>
<organism evidence="13 14">
    <name type="scientific">Candidatus Lucifugimonas marina</name>
    <dbReference type="NCBI Taxonomy" id="3038979"/>
    <lineage>
        <taxon>Bacteria</taxon>
        <taxon>Bacillati</taxon>
        <taxon>Chloroflexota</taxon>
        <taxon>Dehalococcoidia</taxon>
        <taxon>SAR202 cluster</taxon>
        <taxon>Candidatus Lucifugimonadales</taxon>
        <taxon>Candidatus Lucifugimonadaceae</taxon>
        <taxon>Candidatus Lucifugimonas</taxon>
    </lineage>
</organism>
<keyword evidence="9 10" id="KW-0742">SOS response</keyword>
<dbReference type="RefSeq" id="WP_342825376.1">
    <property type="nucleotide sequence ID" value="NZ_CP046146.1"/>
</dbReference>
<comment type="similarity">
    <text evidence="2 9 10">Belongs to the RecF family.</text>
</comment>
<dbReference type="AlphaFoldDB" id="A0AAJ6CQG1"/>
<dbReference type="Gene3D" id="3.40.50.300">
    <property type="entry name" value="P-loop containing nucleotide triphosphate hydrolases"/>
    <property type="match status" value="1"/>
</dbReference>
<comment type="subcellular location">
    <subcellularLocation>
        <location evidence="1 9 10">Cytoplasm</location>
    </subcellularLocation>
</comment>
<reference evidence="14 15" key="1">
    <citation type="submission" date="2019-11" db="EMBL/GenBank/DDBJ databases">
        <authorList>
            <person name="Cho J.-C."/>
        </authorList>
    </citation>
    <scope>NUCLEOTIDE SEQUENCE [LARGE SCALE GENOMIC DNA]</scope>
    <source>
        <strain evidence="13 14">JH1073</strain>
        <strain evidence="12 15">JH702</strain>
    </source>
</reference>
<evidence type="ECO:0000256" key="1">
    <source>
        <dbReference type="ARBA" id="ARBA00004496"/>
    </source>
</evidence>
<dbReference type="InterPro" id="IPR042174">
    <property type="entry name" value="RecF_2"/>
</dbReference>
<name>A0AAJ6CQG1_9CHLR</name>
<evidence type="ECO:0000256" key="9">
    <source>
        <dbReference type="HAMAP-Rule" id="MF_00365"/>
    </source>
</evidence>
<gene>
    <name evidence="9 13" type="primary">recF</name>
    <name evidence="12" type="ORF">GKO46_07315</name>
    <name evidence="13" type="ORF">GKO48_01320</name>
</gene>
<dbReference type="HAMAP" id="MF_00365">
    <property type="entry name" value="RecF"/>
    <property type="match status" value="1"/>
</dbReference>
<evidence type="ECO:0000256" key="10">
    <source>
        <dbReference type="RuleBase" id="RU000578"/>
    </source>
</evidence>
<keyword evidence="9 10" id="KW-0227">DNA damage</keyword>
<keyword evidence="14" id="KW-1185">Reference proteome</keyword>
<keyword evidence="8 9" id="KW-0238">DNA-binding</keyword>
<evidence type="ECO:0000256" key="4">
    <source>
        <dbReference type="ARBA" id="ARBA00022490"/>
    </source>
</evidence>
<comment type="function">
    <text evidence="9 10">The RecF protein is involved in DNA metabolism; it is required for DNA replication and normal SOS inducibility. RecF binds preferentially to single-stranded, linear DNA. It also seems to bind ATP.</text>
</comment>
<dbReference type="GO" id="GO:0003697">
    <property type="term" value="F:single-stranded DNA binding"/>
    <property type="evidence" value="ECO:0007669"/>
    <property type="project" value="UniProtKB-UniRule"/>
</dbReference>
<dbReference type="Pfam" id="PF02463">
    <property type="entry name" value="SMC_N"/>
    <property type="match status" value="1"/>
</dbReference>
<keyword evidence="7 9" id="KW-0067">ATP-binding</keyword>
<dbReference type="InterPro" id="IPR018078">
    <property type="entry name" value="DNA-binding_RecF_CS"/>
</dbReference>
<dbReference type="GO" id="GO:0000731">
    <property type="term" value="P:DNA synthesis involved in DNA repair"/>
    <property type="evidence" value="ECO:0007669"/>
    <property type="project" value="TreeGrafter"/>
</dbReference>
<keyword evidence="9 10" id="KW-0234">DNA repair</keyword>
<evidence type="ECO:0000256" key="6">
    <source>
        <dbReference type="ARBA" id="ARBA00022741"/>
    </source>
</evidence>
<evidence type="ECO:0000256" key="8">
    <source>
        <dbReference type="ARBA" id="ARBA00023125"/>
    </source>
</evidence>
<evidence type="ECO:0000313" key="14">
    <source>
        <dbReference type="Proteomes" id="UP001219901"/>
    </source>
</evidence>
<dbReference type="EMBL" id="WMBE01000002">
    <property type="protein sequence ID" value="MDG0866881.1"/>
    <property type="molecule type" value="Genomic_DNA"/>
</dbReference>
<dbReference type="Proteomes" id="UP001321249">
    <property type="component" value="Unassembled WGS sequence"/>
</dbReference>
<dbReference type="Proteomes" id="UP001219901">
    <property type="component" value="Chromosome"/>
</dbReference>
<accession>A0AAJ6CQG1</accession>
<reference evidence="14" key="3">
    <citation type="submission" date="2023-06" db="EMBL/GenBank/DDBJ databases">
        <title>Pangenomics reveal diversification of enzyme families and niche specialization in globally abundant SAR202 bacteria.</title>
        <authorList>
            <person name="Saw J.H.W."/>
        </authorList>
    </citation>
    <scope>NUCLEOTIDE SEQUENCE [LARGE SCALE GENOMIC DNA]</scope>
    <source>
        <strain evidence="14">JH1073</strain>
    </source>
</reference>
<dbReference type="EMBL" id="CP046147">
    <property type="protein sequence ID" value="WFG38301.1"/>
    <property type="molecule type" value="Genomic_DNA"/>
</dbReference>
<dbReference type="GO" id="GO:0006302">
    <property type="term" value="P:double-strand break repair"/>
    <property type="evidence" value="ECO:0007669"/>
    <property type="project" value="TreeGrafter"/>
</dbReference>
<feature type="binding site" evidence="9">
    <location>
        <begin position="30"/>
        <end position="37"/>
    </location>
    <ligand>
        <name>ATP</name>
        <dbReference type="ChEBI" id="CHEBI:30616"/>
    </ligand>
</feature>
<evidence type="ECO:0000256" key="2">
    <source>
        <dbReference type="ARBA" id="ARBA00008016"/>
    </source>
</evidence>
<keyword evidence="4 9" id="KW-0963">Cytoplasm</keyword>
<dbReference type="PROSITE" id="PS00618">
    <property type="entry name" value="RECF_2"/>
    <property type="match status" value="1"/>
</dbReference>
<dbReference type="GO" id="GO:0005737">
    <property type="term" value="C:cytoplasm"/>
    <property type="evidence" value="ECO:0007669"/>
    <property type="project" value="UniProtKB-SubCell"/>
</dbReference>
<evidence type="ECO:0000256" key="5">
    <source>
        <dbReference type="ARBA" id="ARBA00022705"/>
    </source>
</evidence>
<dbReference type="GO" id="GO:0005524">
    <property type="term" value="F:ATP binding"/>
    <property type="evidence" value="ECO:0007669"/>
    <property type="project" value="UniProtKB-UniRule"/>
</dbReference>
<evidence type="ECO:0000256" key="7">
    <source>
        <dbReference type="ARBA" id="ARBA00022840"/>
    </source>
</evidence>
<evidence type="ECO:0000313" key="15">
    <source>
        <dbReference type="Proteomes" id="UP001321249"/>
    </source>
</evidence>
<dbReference type="SUPFAM" id="SSF52540">
    <property type="entry name" value="P-loop containing nucleoside triphosphate hydrolases"/>
    <property type="match status" value="1"/>
</dbReference>